<dbReference type="Gene3D" id="4.10.1000.10">
    <property type="entry name" value="Zinc finger, CCCH-type"/>
    <property type="match status" value="1"/>
</dbReference>
<dbReference type="AlphaFoldDB" id="A0ABD2IUW4"/>
<evidence type="ECO:0000256" key="3">
    <source>
        <dbReference type="ARBA" id="ARBA00022833"/>
    </source>
</evidence>
<sequence length="154" mass="17623">MQEDSRTSLNNAFLLAYNTRMKMERATNSFRECIQMLAACKQRSHCNNARQSKTSLYKTQMCHNIQTLGFCRFGSDCLFAHNMNELRSVPSNLPNTPQFSTASNVPVFEFESELFQHNRPCNSLSLTVNAAFGDQPSNMLNRSLVEEEFYKLTS</sequence>
<dbReference type="SUPFAM" id="SSF90229">
    <property type="entry name" value="CCCH zinc finger"/>
    <property type="match status" value="1"/>
</dbReference>
<dbReference type="InterPro" id="IPR036855">
    <property type="entry name" value="Znf_CCCH_sf"/>
</dbReference>
<reference evidence="6 7" key="1">
    <citation type="submission" date="2024-10" db="EMBL/GenBank/DDBJ databases">
        <authorList>
            <person name="Kim D."/>
        </authorList>
    </citation>
    <scope>NUCLEOTIDE SEQUENCE [LARGE SCALE GENOMIC DNA]</scope>
    <source>
        <strain evidence="6">BH-2024</strain>
    </source>
</reference>
<dbReference type="SMART" id="SM00356">
    <property type="entry name" value="ZnF_C3H1"/>
    <property type="match status" value="1"/>
</dbReference>
<evidence type="ECO:0000256" key="4">
    <source>
        <dbReference type="PROSITE-ProRule" id="PRU00723"/>
    </source>
</evidence>
<feature type="zinc finger region" description="C3H1-type" evidence="4">
    <location>
        <begin position="56"/>
        <end position="84"/>
    </location>
</feature>
<comment type="caution">
    <text evidence="6">The sequence shown here is derived from an EMBL/GenBank/DDBJ whole genome shotgun (WGS) entry which is preliminary data.</text>
</comment>
<keyword evidence="7" id="KW-1185">Reference proteome</keyword>
<dbReference type="GO" id="GO:0008270">
    <property type="term" value="F:zinc ion binding"/>
    <property type="evidence" value="ECO:0007669"/>
    <property type="project" value="UniProtKB-KW"/>
</dbReference>
<protein>
    <recommendedName>
        <fullName evidence="5">C3H1-type domain-containing protein</fullName>
    </recommendedName>
</protein>
<evidence type="ECO:0000259" key="5">
    <source>
        <dbReference type="PROSITE" id="PS50103"/>
    </source>
</evidence>
<evidence type="ECO:0000313" key="6">
    <source>
        <dbReference type="EMBL" id="KAL3083754.1"/>
    </source>
</evidence>
<feature type="domain" description="C3H1-type" evidence="5">
    <location>
        <begin position="56"/>
        <end position="84"/>
    </location>
</feature>
<dbReference type="Proteomes" id="UP001620626">
    <property type="component" value="Unassembled WGS sequence"/>
</dbReference>
<proteinExistence type="predicted"/>
<keyword evidence="2 4" id="KW-0863">Zinc-finger</keyword>
<dbReference type="PROSITE" id="PS50103">
    <property type="entry name" value="ZF_C3H1"/>
    <property type="match status" value="1"/>
</dbReference>
<dbReference type="EMBL" id="JBICBT010001093">
    <property type="protein sequence ID" value="KAL3083754.1"/>
    <property type="molecule type" value="Genomic_DNA"/>
</dbReference>
<dbReference type="InterPro" id="IPR000571">
    <property type="entry name" value="Znf_CCCH"/>
</dbReference>
<evidence type="ECO:0000256" key="2">
    <source>
        <dbReference type="ARBA" id="ARBA00022771"/>
    </source>
</evidence>
<gene>
    <name evidence="6" type="ORF">niasHT_036747</name>
</gene>
<dbReference type="Pfam" id="PF00642">
    <property type="entry name" value="zf-CCCH"/>
    <property type="match status" value="1"/>
</dbReference>
<keyword evidence="1 4" id="KW-0479">Metal-binding</keyword>
<accession>A0ABD2IUW4</accession>
<name>A0ABD2IUW4_9BILA</name>
<keyword evidence="3 4" id="KW-0862">Zinc</keyword>
<organism evidence="6 7">
    <name type="scientific">Heterodera trifolii</name>
    <dbReference type="NCBI Taxonomy" id="157864"/>
    <lineage>
        <taxon>Eukaryota</taxon>
        <taxon>Metazoa</taxon>
        <taxon>Ecdysozoa</taxon>
        <taxon>Nematoda</taxon>
        <taxon>Chromadorea</taxon>
        <taxon>Rhabditida</taxon>
        <taxon>Tylenchina</taxon>
        <taxon>Tylenchomorpha</taxon>
        <taxon>Tylenchoidea</taxon>
        <taxon>Heteroderidae</taxon>
        <taxon>Heteroderinae</taxon>
        <taxon>Heterodera</taxon>
    </lineage>
</organism>
<evidence type="ECO:0000313" key="7">
    <source>
        <dbReference type="Proteomes" id="UP001620626"/>
    </source>
</evidence>
<evidence type="ECO:0000256" key="1">
    <source>
        <dbReference type="ARBA" id="ARBA00022723"/>
    </source>
</evidence>